<keyword evidence="2" id="KW-1185">Reference proteome</keyword>
<dbReference type="Proteomes" id="UP001595901">
    <property type="component" value="Unassembled WGS sequence"/>
</dbReference>
<evidence type="ECO:0000313" key="1">
    <source>
        <dbReference type="EMBL" id="MFC3931399.1"/>
    </source>
</evidence>
<reference evidence="2" key="1">
    <citation type="journal article" date="2019" name="Int. J. Syst. Evol. Microbiol.">
        <title>The Global Catalogue of Microorganisms (GCM) 10K type strain sequencing project: providing services to taxonomists for standard genome sequencing and annotation.</title>
        <authorList>
            <consortium name="The Broad Institute Genomics Platform"/>
            <consortium name="The Broad Institute Genome Sequencing Center for Infectious Disease"/>
            <person name="Wu L."/>
            <person name="Ma J."/>
        </authorList>
    </citation>
    <scope>NUCLEOTIDE SEQUENCE [LARGE SCALE GENOMIC DNA]</scope>
    <source>
        <strain evidence="2">CCUG 58728</strain>
    </source>
</reference>
<dbReference type="EMBL" id="JBHSAC010000010">
    <property type="protein sequence ID" value="MFC3931399.1"/>
    <property type="molecule type" value="Genomic_DNA"/>
</dbReference>
<sequence length="39" mass="4550">MAIQYKKTDELEKMLEGFASFPDFEEGDDPKLKQKKADK</sequence>
<evidence type="ECO:0000313" key="2">
    <source>
        <dbReference type="Proteomes" id="UP001595901"/>
    </source>
</evidence>
<name>A0ABV8CYR3_9STRE</name>
<protein>
    <submittedName>
        <fullName evidence="1">SPJ_0845 family protein</fullName>
    </submittedName>
</protein>
<proteinExistence type="predicted"/>
<dbReference type="RefSeq" id="WP_380429371.1">
    <property type="nucleotide sequence ID" value="NZ_JBHSAC010000010.1"/>
</dbReference>
<organism evidence="1 2">
    <name type="scientific">Streptococcus dentapri</name>
    <dbReference type="NCBI Taxonomy" id="573564"/>
    <lineage>
        <taxon>Bacteria</taxon>
        <taxon>Bacillati</taxon>
        <taxon>Bacillota</taxon>
        <taxon>Bacilli</taxon>
        <taxon>Lactobacillales</taxon>
        <taxon>Streptococcaceae</taxon>
        <taxon>Streptococcus</taxon>
    </lineage>
</organism>
<comment type="caution">
    <text evidence="1">The sequence shown here is derived from an EMBL/GenBank/DDBJ whole genome shotgun (WGS) entry which is preliminary data.</text>
</comment>
<gene>
    <name evidence="1" type="ORF">ACFOSE_01100</name>
</gene>
<dbReference type="InterPro" id="IPR047909">
    <property type="entry name" value="SPJ_0845-like_N"/>
</dbReference>
<dbReference type="NCBIfam" id="NF040897">
    <property type="entry name" value="SPJ_0845_Nterm"/>
    <property type="match status" value="1"/>
</dbReference>
<accession>A0ABV8CYR3</accession>